<evidence type="ECO:0000256" key="4">
    <source>
        <dbReference type="ARBA" id="ARBA00023136"/>
    </source>
</evidence>
<feature type="transmembrane region" description="Helical" evidence="5">
    <location>
        <begin position="43"/>
        <end position="61"/>
    </location>
</feature>
<keyword evidence="4 5" id="KW-0472">Membrane</keyword>
<feature type="domain" description="EamA" evidence="6">
    <location>
        <begin position="16"/>
        <end position="144"/>
    </location>
</feature>
<feature type="transmembrane region" description="Helical" evidence="5">
    <location>
        <begin position="12"/>
        <end position="31"/>
    </location>
</feature>
<accession>A0A6J5ZEU4</accession>
<dbReference type="InterPro" id="IPR050638">
    <property type="entry name" value="AA-Vitamin_Transporters"/>
</dbReference>
<feature type="transmembrane region" description="Helical" evidence="5">
    <location>
        <begin position="220"/>
        <end position="241"/>
    </location>
</feature>
<dbReference type="GO" id="GO:0016020">
    <property type="term" value="C:membrane"/>
    <property type="evidence" value="ECO:0007669"/>
    <property type="project" value="UniProtKB-SubCell"/>
</dbReference>
<protein>
    <submittedName>
        <fullName evidence="7">Unannotated protein</fullName>
    </submittedName>
</protein>
<dbReference type="InterPro" id="IPR000620">
    <property type="entry name" value="EamA_dom"/>
</dbReference>
<keyword evidence="3 5" id="KW-1133">Transmembrane helix</keyword>
<feature type="transmembrane region" description="Helical" evidence="5">
    <location>
        <begin position="98"/>
        <end position="119"/>
    </location>
</feature>
<evidence type="ECO:0000259" key="6">
    <source>
        <dbReference type="Pfam" id="PF00892"/>
    </source>
</evidence>
<dbReference type="InterPro" id="IPR037185">
    <property type="entry name" value="EmrE-like"/>
</dbReference>
<feature type="transmembrane region" description="Helical" evidence="5">
    <location>
        <begin position="155"/>
        <end position="175"/>
    </location>
</feature>
<dbReference type="Pfam" id="PF00892">
    <property type="entry name" value="EamA"/>
    <property type="match status" value="2"/>
</dbReference>
<proteinExistence type="predicted"/>
<dbReference type="SUPFAM" id="SSF103481">
    <property type="entry name" value="Multidrug resistance efflux transporter EmrE"/>
    <property type="match status" value="2"/>
</dbReference>
<feature type="transmembrane region" description="Helical" evidence="5">
    <location>
        <begin position="253"/>
        <end position="269"/>
    </location>
</feature>
<name>A0A6J5ZEU4_9ZZZZ</name>
<dbReference type="PANTHER" id="PTHR32322:SF2">
    <property type="entry name" value="EAMA DOMAIN-CONTAINING PROTEIN"/>
    <property type="match status" value="1"/>
</dbReference>
<dbReference type="EMBL" id="CAESAJ010000068">
    <property type="protein sequence ID" value="CAB4338153.1"/>
    <property type="molecule type" value="Genomic_DNA"/>
</dbReference>
<feature type="transmembrane region" description="Helical" evidence="5">
    <location>
        <begin position="275"/>
        <end position="295"/>
    </location>
</feature>
<evidence type="ECO:0000313" key="7">
    <source>
        <dbReference type="EMBL" id="CAB4338153.1"/>
    </source>
</evidence>
<dbReference type="PANTHER" id="PTHR32322">
    <property type="entry name" value="INNER MEMBRANE TRANSPORTER"/>
    <property type="match status" value="1"/>
</dbReference>
<feature type="transmembrane region" description="Helical" evidence="5">
    <location>
        <begin position="187"/>
        <end position="208"/>
    </location>
</feature>
<sequence>MPTTHAIAKPWLGAWLGLTALWGFSFLFIKVCTRFLDPLQTTFGRLALGALVLLSYLVLTGRRPVTQWKATKHLALCALLAQSIPFTLFAWSEHYISSVAAGLVNSTMSLWTGLLAIAILPEEKLNRFRTFGLVLGTIGVMVLLGVWDTTFRGTWLAYLACGLATIGYAIAVLWTKRFVTPLGLDPIGAVATQLVIAATISGVVSLLFSQRPTYWPIEGLFSLFMLGAAGTGLALVLNFVIIHRAGAMASSTVTYSIPIVSTIAGVVILGEAVHWYEPVGAIFILVGIAIVQRLIPRNKPKN</sequence>
<dbReference type="AlphaFoldDB" id="A0A6J5ZEU4"/>
<organism evidence="7">
    <name type="scientific">freshwater metagenome</name>
    <dbReference type="NCBI Taxonomy" id="449393"/>
    <lineage>
        <taxon>unclassified sequences</taxon>
        <taxon>metagenomes</taxon>
        <taxon>ecological metagenomes</taxon>
    </lineage>
</organism>
<evidence type="ECO:0000256" key="2">
    <source>
        <dbReference type="ARBA" id="ARBA00022692"/>
    </source>
</evidence>
<keyword evidence="2 5" id="KW-0812">Transmembrane</keyword>
<evidence type="ECO:0000256" key="1">
    <source>
        <dbReference type="ARBA" id="ARBA00004141"/>
    </source>
</evidence>
<gene>
    <name evidence="7" type="ORF">UFOPK3770_00732</name>
</gene>
<evidence type="ECO:0000256" key="5">
    <source>
        <dbReference type="SAM" id="Phobius"/>
    </source>
</evidence>
<reference evidence="7" key="1">
    <citation type="submission" date="2020-05" db="EMBL/GenBank/DDBJ databases">
        <authorList>
            <person name="Chiriac C."/>
            <person name="Salcher M."/>
            <person name="Ghai R."/>
            <person name="Kavagutti S V."/>
        </authorList>
    </citation>
    <scope>NUCLEOTIDE SEQUENCE</scope>
</reference>
<feature type="transmembrane region" description="Helical" evidence="5">
    <location>
        <begin position="73"/>
        <end position="92"/>
    </location>
</feature>
<comment type="subcellular location">
    <subcellularLocation>
        <location evidence="1">Membrane</location>
        <topology evidence="1">Multi-pass membrane protein</topology>
    </subcellularLocation>
</comment>
<feature type="domain" description="EamA" evidence="6">
    <location>
        <begin position="157"/>
        <end position="291"/>
    </location>
</feature>
<evidence type="ECO:0000256" key="3">
    <source>
        <dbReference type="ARBA" id="ARBA00022989"/>
    </source>
</evidence>
<feature type="transmembrane region" description="Helical" evidence="5">
    <location>
        <begin position="131"/>
        <end position="149"/>
    </location>
</feature>